<comment type="caution">
    <text evidence="1">The sequence shown here is derived from an EMBL/GenBank/DDBJ whole genome shotgun (WGS) entry which is preliminary data.</text>
</comment>
<keyword evidence="2" id="KW-1185">Reference proteome</keyword>
<accession>A0A8H6RQF8</accession>
<reference evidence="1" key="1">
    <citation type="submission" date="2020-04" db="EMBL/GenBank/DDBJ databases">
        <title>Draft genome resource of the tomato pathogen Pseudocercospora fuligena.</title>
        <authorList>
            <person name="Zaccaron A."/>
        </authorList>
    </citation>
    <scope>NUCLEOTIDE SEQUENCE</scope>
    <source>
        <strain evidence="1">PF001</strain>
    </source>
</reference>
<evidence type="ECO:0000313" key="1">
    <source>
        <dbReference type="EMBL" id="KAF7196080.1"/>
    </source>
</evidence>
<dbReference type="Proteomes" id="UP000660729">
    <property type="component" value="Unassembled WGS sequence"/>
</dbReference>
<name>A0A8H6RQF8_9PEZI</name>
<dbReference type="OrthoDB" id="10365211at2759"/>
<evidence type="ECO:0000313" key="2">
    <source>
        <dbReference type="Proteomes" id="UP000660729"/>
    </source>
</evidence>
<proteinExistence type="predicted"/>
<organism evidence="1 2">
    <name type="scientific">Pseudocercospora fuligena</name>
    <dbReference type="NCBI Taxonomy" id="685502"/>
    <lineage>
        <taxon>Eukaryota</taxon>
        <taxon>Fungi</taxon>
        <taxon>Dikarya</taxon>
        <taxon>Ascomycota</taxon>
        <taxon>Pezizomycotina</taxon>
        <taxon>Dothideomycetes</taxon>
        <taxon>Dothideomycetidae</taxon>
        <taxon>Mycosphaerellales</taxon>
        <taxon>Mycosphaerellaceae</taxon>
        <taxon>Pseudocercospora</taxon>
    </lineage>
</organism>
<dbReference type="AlphaFoldDB" id="A0A8H6RQF8"/>
<gene>
    <name evidence="1" type="ORF">HII31_02481</name>
</gene>
<dbReference type="EMBL" id="JABCIY010000031">
    <property type="protein sequence ID" value="KAF7196080.1"/>
    <property type="molecule type" value="Genomic_DNA"/>
</dbReference>
<protein>
    <submittedName>
        <fullName evidence="1">Uncharacterized protein</fullName>
    </submittedName>
</protein>
<sequence length="470" mass="55441">MATNDTTHSNSQMDYYEFQIEWKVAERLPEVRRPWTEMDKITLDQNTTTRQLRLDIKDRIQRYFEDCEDFGGNDILRFMRKITENYNGRKPRSKRAGESTFWIIRFHVTIIAGQRIFQLDSGIWQRVANLSDIINPTDDLKMHVNLYAKGCSSKQRGKRFWKDTDLSHHIYPRLQEVTYYKVGTVQNPEARSDKVDLVEAEDKATPLERKNVILARYEEIDEDEMCQQHLILSNSWRIVTPDGTGYFGRIGDPEGGIKCNTVWLSRHNIYVTLTYQKDGNPSMAVLKGKIEDEKHNNRYNEQDQEIRRKEVPVLPPITLRLFPKAFLNDTTNQLRDGIWFKVIVRVVYLLPNLKLDESELRRPQNACFRSDNGYTFWNLEETIFDRSEWNLKENQIPTAVRRADCKCVWWIMNPWKKGDIGKMYWVDDVNRPVCKYIPDAASEDGNNCVLYTECHVRPKTAPDEYNERGM</sequence>